<dbReference type="SMART" id="SM00490">
    <property type="entry name" value="HELICc"/>
    <property type="match status" value="1"/>
</dbReference>
<dbReference type="ExpressionAtlas" id="A0A1D6MT89">
    <property type="expression patterns" value="baseline and differential"/>
</dbReference>
<dbReference type="PROSITE" id="PS51194">
    <property type="entry name" value="HELICASE_CTER"/>
    <property type="match status" value="1"/>
</dbReference>
<dbReference type="GO" id="GO:0005524">
    <property type="term" value="F:ATP binding"/>
    <property type="evidence" value="ECO:0007669"/>
    <property type="project" value="InterPro"/>
</dbReference>
<evidence type="ECO:0000256" key="1">
    <source>
        <dbReference type="ARBA" id="ARBA00004123"/>
    </source>
</evidence>
<organism evidence="6">
    <name type="scientific">Zea mays</name>
    <name type="common">Maize</name>
    <dbReference type="NCBI Taxonomy" id="4577"/>
    <lineage>
        <taxon>Eukaryota</taxon>
        <taxon>Viridiplantae</taxon>
        <taxon>Streptophyta</taxon>
        <taxon>Embryophyta</taxon>
        <taxon>Tracheophyta</taxon>
        <taxon>Spermatophyta</taxon>
        <taxon>Magnoliopsida</taxon>
        <taxon>Liliopsida</taxon>
        <taxon>Poales</taxon>
        <taxon>Poaceae</taxon>
        <taxon>PACMAD clade</taxon>
        <taxon>Panicoideae</taxon>
        <taxon>Andropogonodae</taxon>
        <taxon>Andropogoneae</taxon>
        <taxon>Tripsacinae</taxon>
        <taxon>Zea</taxon>
    </lineage>
</organism>
<evidence type="ECO:0000313" key="6">
    <source>
        <dbReference type="EMBL" id="ONM32117.1"/>
    </source>
</evidence>
<dbReference type="InterPro" id="IPR000330">
    <property type="entry name" value="SNF2_N"/>
</dbReference>
<dbReference type="EMBL" id="CM007649">
    <property type="protein sequence ID" value="ONM32117.1"/>
    <property type="molecule type" value="Genomic_DNA"/>
</dbReference>
<feature type="transmembrane region" description="Helical" evidence="5">
    <location>
        <begin position="838"/>
        <end position="855"/>
    </location>
</feature>
<evidence type="ECO:0000256" key="5">
    <source>
        <dbReference type="SAM" id="Phobius"/>
    </source>
</evidence>
<dbReference type="InterPro" id="IPR027417">
    <property type="entry name" value="P-loop_NTPase"/>
</dbReference>
<dbReference type="FunFam" id="3.40.50.300:FF:000519">
    <property type="entry name" value="ISWI chromatin-remodeling complex ATPase CHR11"/>
    <property type="match status" value="1"/>
</dbReference>
<feature type="region of interest" description="Disordered" evidence="4">
    <location>
        <begin position="175"/>
        <end position="202"/>
    </location>
</feature>
<feature type="compositionally biased region" description="Acidic residues" evidence="4">
    <location>
        <begin position="34"/>
        <end position="69"/>
    </location>
</feature>
<feature type="compositionally biased region" description="Acidic residues" evidence="4">
    <location>
        <begin position="90"/>
        <end position="102"/>
    </location>
</feature>
<dbReference type="InterPro" id="IPR015194">
    <property type="entry name" value="ISWI_HAND-dom"/>
</dbReference>
<dbReference type="Gene3D" id="3.40.50.300">
    <property type="entry name" value="P-loop containing nucleotide triphosphate hydrolases"/>
    <property type="match status" value="1"/>
</dbReference>
<keyword evidence="5" id="KW-1133">Transmembrane helix</keyword>
<dbReference type="InterPro" id="IPR049730">
    <property type="entry name" value="SNF2/RAD54-like_C"/>
</dbReference>
<dbReference type="Pfam" id="PF00176">
    <property type="entry name" value="SNF2-rel_dom"/>
    <property type="match status" value="1"/>
</dbReference>
<dbReference type="GO" id="GO:0006338">
    <property type="term" value="P:chromatin remodeling"/>
    <property type="evidence" value="ECO:0007669"/>
    <property type="project" value="InterPro"/>
</dbReference>
<feature type="compositionally biased region" description="Acidic residues" evidence="4">
    <location>
        <begin position="8"/>
        <end position="24"/>
    </location>
</feature>
<sequence>MAKPVKYDDEEEISSSSAEEDDDQSAAAASGSGEEGDDDEEDAAALPTEEEEAEGEGQQEEEVDEEEIEAVTTGAGAEDGEDASAATAAEGEEESQSTEDDESVARDKDNGDETDAVVGKREKTRLKELQKMKKQKIQEILDTQNAAIDADMNNKGKGRLKYLLQQTEIFAHFAKGSQSNEKKPRGRGRHASKMTEEEEDEEYLKEEEDALAGAGGTRLVSQPSCIKGKMRDYQLAGLNWLIRLYENGINGILADEMGLGKTLQTISLLGYLHEFRGIAGPHMVVAPKSTLGNWMKEIQRFCPILRAVKFLGNPEERNHIRDNLLQPGKFDVCVTSFEMAIKEKSALRRFSWRYIIIDEAHRIKNENSLLSKTMRIYNTNYRLLITGTPLQNNLHELWALLNFLLPEIFSSAETFDEWFQISGENDQQEVVQQLHKVLRPFLLRRLKSDVEKGLPPKKETILKVGMSQMQKQYYRALLQKDLEVINAGGERKRLLNIAMQLRKCCNHPYLFQGAEPGPPYTTGEHLIENAGKMVLLDKLLPKLKERDSRVLIFSQMTRLLDILEDYLMYRGYQYCRIDGNTGGEDRDASIEAFNSPGSEKFVFLLSTRAGGLGINLATADVVVLYDSDWNPQADLQAQDRAHRIGQKKEVQVFRFCTEYTIEEKVIERAYKKLALDALVIQQGRLAEQKTVNKDDLLQMVRFGAEMVFSSKDSTITDEDIDRIIAKGEETTAELDAKMKKFTEDAIKFKMDDNAELYDFDDEKDENKVDFKKLVSDNWIEPPRRERKRNYSESDYFKQALRQGAPAKPREPRIPRMPHLHDFQFFNNQRLNELYEKEVRYLMVIIVQITVLVFLLDMK</sequence>
<dbReference type="FunFam" id="3.40.50.10810:FF:000028">
    <property type="entry name" value="Chromatin-remodeling complex ATPase"/>
    <property type="match status" value="1"/>
</dbReference>
<dbReference type="SMART" id="SM00487">
    <property type="entry name" value="DEXDc"/>
    <property type="match status" value="1"/>
</dbReference>
<dbReference type="GO" id="GO:0016787">
    <property type="term" value="F:hydrolase activity"/>
    <property type="evidence" value="ECO:0007669"/>
    <property type="project" value="UniProtKB-KW"/>
</dbReference>
<dbReference type="InterPro" id="IPR014001">
    <property type="entry name" value="Helicase_ATP-bd"/>
</dbReference>
<dbReference type="SUPFAM" id="SSF52540">
    <property type="entry name" value="P-loop containing nucleoside triphosphate hydrolases"/>
    <property type="match status" value="2"/>
</dbReference>
<comment type="subcellular location">
    <subcellularLocation>
        <location evidence="1">Nucleus</location>
    </subcellularLocation>
</comment>
<gene>
    <name evidence="6" type="ORF">ZEAMMB73_Zm00001d040831</name>
</gene>
<dbReference type="Pfam" id="PF09110">
    <property type="entry name" value="HAND"/>
    <property type="match status" value="1"/>
</dbReference>
<proteinExistence type="predicted"/>
<dbReference type="InterPro" id="IPR038718">
    <property type="entry name" value="SNF2-like_sf"/>
</dbReference>
<dbReference type="InterPro" id="IPR044754">
    <property type="entry name" value="Isw1/2_DEXHc"/>
</dbReference>
<protein>
    <submittedName>
        <fullName evidence="6">ISWI chromatin-remodeling complex ATPase CHR11</fullName>
    </submittedName>
</protein>
<reference evidence="6" key="1">
    <citation type="submission" date="2015-12" db="EMBL/GenBank/DDBJ databases">
        <title>Update maize B73 reference genome by single molecule sequencing technologies.</title>
        <authorList>
            <consortium name="Maize Genome Sequencing Project"/>
            <person name="Ware D."/>
        </authorList>
    </citation>
    <scope>NUCLEOTIDE SEQUENCE [LARGE SCALE GENOMIC DNA]</scope>
    <source>
        <tissue evidence="6">Seedling</tissue>
    </source>
</reference>
<evidence type="ECO:0000256" key="2">
    <source>
        <dbReference type="ARBA" id="ARBA00022801"/>
    </source>
</evidence>
<keyword evidence="2" id="KW-0378">Hydrolase</keyword>
<dbReference type="Gene3D" id="1.10.1040.30">
    <property type="entry name" value="ISWI, HAND domain"/>
    <property type="match status" value="1"/>
</dbReference>
<accession>A0A1D6MT89</accession>
<name>A0A1D6MT89_MAIZE</name>
<keyword evidence="5" id="KW-0472">Membrane</keyword>
<dbReference type="CDD" id="cd17997">
    <property type="entry name" value="DEXHc_SMARCA1_SMARCA5"/>
    <property type="match status" value="1"/>
</dbReference>
<dbReference type="InterPro" id="IPR036306">
    <property type="entry name" value="ISWI_HAND-dom_sf"/>
</dbReference>
<dbReference type="InterPro" id="IPR001650">
    <property type="entry name" value="Helicase_C-like"/>
</dbReference>
<dbReference type="Pfam" id="PF00271">
    <property type="entry name" value="Helicase_C"/>
    <property type="match status" value="1"/>
</dbReference>
<dbReference type="PANTHER" id="PTHR45623">
    <property type="entry name" value="CHROMODOMAIN-HELICASE-DNA-BINDING PROTEIN 3-RELATED-RELATED"/>
    <property type="match status" value="1"/>
</dbReference>
<dbReference type="PANTHER" id="PTHR45623:SF49">
    <property type="entry name" value="SWI_SNF-RELATED MATRIX-ASSOCIATED ACTIN-DEPENDENT REGULATOR OF CHROMATIN SUBFAMILY A MEMBER 5"/>
    <property type="match status" value="1"/>
</dbReference>
<dbReference type="GO" id="GO:0005634">
    <property type="term" value="C:nucleus"/>
    <property type="evidence" value="ECO:0007669"/>
    <property type="project" value="UniProtKB-SubCell"/>
</dbReference>
<dbReference type="SUPFAM" id="SSF101224">
    <property type="entry name" value="HAND domain of the nucleosome remodeling ATPase ISWI"/>
    <property type="match status" value="1"/>
</dbReference>
<evidence type="ECO:0000256" key="3">
    <source>
        <dbReference type="ARBA" id="ARBA00023242"/>
    </source>
</evidence>
<dbReference type="Gene3D" id="3.40.50.10810">
    <property type="entry name" value="Tandem AAA-ATPase domain"/>
    <property type="match status" value="1"/>
</dbReference>
<keyword evidence="5" id="KW-0812">Transmembrane</keyword>
<dbReference type="GO" id="GO:0031491">
    <property type="term" value="F:nucleosome binding"/>
    <property type="evidence" value="ECO:0007669"/>
    <property type="project" value="InterPro"/>
</dbReference>
<dbReference type="PROSITE" id="PS51192">
    <property type="entry name" value="HELICASE_ATP_BIND_1"/>
    <property type="match status" value="1"/>
</dbReference>
<keyword evidence="3" id="KW-0539">Nucleus</keyword>
<dbReference type="AlphaFoldDB" id="A0A1D6MT89"/>
<dbReference type="CDD" id="cd18793">
    <property type="entry name" value="SF2_C_SNF"/>
    <property type="match status" value="1"/>
</dbReference>
<feature type="region of interest" description="Disordered" evidence="4">
    <location>
        <begin position="1"/>
        <end position="124"/>
    </location>
</feature>
<evidence type="ECO:0000256" key="4">
    <source>
        <dbReference type="SAM" id="MobiDB-lite"/>
    </source>
</evidence>
<dbReference type="GO" id="GO:0003677">
    <property type="term" value="F:DNA binding"/>
    <property type="evidence" value="ECO:0007669"/>
    <property type="project" value="InterPro"/>
</dbReference>